<protein>
    <submittedName>
        <fullName evidence="2">Uncharacterized protein</fullName>
    </submittedName>
</protein>
<proteinExistence type="predicted"/>
<sequence>MLACRLLLWCMMLPTGAWAASAIDAQLRELDQAMLASGASDRVARLAKAYASWESSASRGGGCDKLSDPDLEAAFRASFHVSMYVGDEEWLGKVRCIHAELGRRGIATEATHRKMHSLLVQVRHFAEANRLREAAALRVDELPEIERNAPDQQGTLHPLASGKLEWRRWKYKEGLEVVVYVSPACAPSRRAMQVILNEPEWRWIRSSVRFVVRRSPAWPQLGVSEWNARNPSHPMLLQAGTEGWKYLDVYETPVFHVFSNGLCQRTLTGWADASAHLMRLKGDF</sequence>
<reference evidence="2 3" key="1">
    <citation type="journal article" date="2017" name="Front. Microbiol.">
        <title>Double-Face Meets the Bacterial World: The Opportunistic Pathogen Stenotrophomonas maltophilia.</title>
        <authorList>
            <person name="Lira F."/>
            <person name="Berg G."/>
            <person name="Martinez J.L."/>
        </authorList>
    </citation>
    <scope>NUCLEOTIDE SEQUENCE [LARGE SCALE GENOMIC DNA]</scope>
    <source>
        <strain evidence="2 3">EA1</strain>
    </source>
</reference>
<gene>
    <name evidence="2" type="ORF">B9Y64_14145</name>
</gene>
<dbReference type="EMBL" id="NEQV01000004">
    <property type="protein sequence ID" value="PJL28354.1"/>
    <property type="molecule type" value="Genomic_DNA"/>
</dbReference>
<dbReference type="Proteomes" id="UP000230167">
    <property type="component" value="Unassembled WGS sequence"/>
</dbReference>
<accession>A0A2J0UBA9</accession>
<feature type="signal peptide" evidence="1">
    <location>
        <begin position="1"/>
        <end position="19"/>
    </location>
</feature>
<keyword evidence="1" id="KW-0732">Signal</keyword>
<organism evidence="2 3">
    <name type="scientific">Stenotrophomonas maltophilia</name>
    <name type="common">Pseudomonas maltophilia</name>
    <name type="synonym">Xanthomonas maltophilia</name>
    <dbReference type="NCBI Taxonomy" id="40324"/>
    <lineage>
        <taxon>Bacteria</taxon>
        <taxon>Pseudomonadati</taxon>
        <taxon>Pseudomonadota</taxon>
        <taxon>Gammaproteobacteria</taxon>
        <taxon>Lysobacterales</taxon>
        <taxon>Lysobacteraceae</taxon>
        <taxon>Stenotrophomonas</taxon>
        <taxon>Stenotrophomonas maltophilia group</taxon>
    </lineage>
</organism>
<evidence type="ECO:0000313" key="2">
    <source>
        <dbReference type="EMBL" id="PJL28354.1"/>
    </source>
</evidence>
<feature type="chain" id="PRO_5014357065" evidence="1">
    <location>
        <begin position="20"/>
        <end position="284"/>
    </location>
</feature>
<comment type="caution">
    <text evidence="2">The sequence shown here is derived from an EMBL/GenBank/DDBJ whole genome shotgun (WGS) entry which is preliminary data.</text>
</comment>
<evidence type="ECO:0000256" key="1">
    <source>
        <dbReference type="SAM" id="SignalP"/>
    </source>
</evidence>
<name>A0A2J0UBA9_STEMA</name>
<dbReference type="AlphaFoldDB" id="A0A2J0UBA9"/>
<evidence type="ECO:0000313" key="3">
    <source>
        <dbReference type="Proteomes" id="UP000230167"/>
    </source>
</evidence>